<dbReference type="PROSITE" id="PS50893">
    <property type="entry name" value="ABC_TRANSPORTER_2"/>
    <property type="match status" value="1"/>
</dbReference>
<dbReference type="InterPro" id="IPR013611">
    <property type="entry name" value="Transp-assoc_OB_typ2"/>
</dbReference>
<dbReference type="InterPro" id="IPR017871">
    <property type="entry name" value="ABC_transporter-like_CS"/>
</dbReference>
<dbReference type="EMBL" id="JAGGLB010000020">
    <property type="protein sequence ID" value="MBP1993615.1"/>
    <property type="molecule type" value="Genomic_DNA"/>
</dbReference>
<protein>
    <submittedName>
        <fullName evidence="5">Multiple sugar transport system ATP-binding protein</fullName>
    </submittedName>
</protein>
<organism evidence="5 6">
    <name type="scientific">Paenibacillus eucommiae</name>
    <dbReference type="NCBI Taxonomy" id="1355755"/>
    <lineage>
        <taxon>Bacteria</taxon>
        <taxon>Bacillati</taxon>
        <taxon>Bacillota</taxon>
        <taxon>Bacilli</taxon>
        <taxon>Bacillales</taxon>
        <taxon>Paenibacillaceae</taxon>
        <taxon>Paenibacillus</taxon>
    </lineage>
</organism>
<evidence type="ECO:0000259" key="4">
    <source>
        <dbReference type="PROSITE" id="PS50893"/>
    </source>
</evidence>
<dbReference type="RefSeq" id="WP_209975501.1">
    <property type="nucleotide sequence ID" value="NZ_JAGGLB010000020.1"/>
</dbReference>
<keyword evidence="6" id="KW-1185">Reference proteome</keyword>
<evidence type="ECO:0000256" key="1">
    <source>
        <dbReference type="ARBA" id="ARBA00022448"/>
    </source>
</evidence>
<dbReference type="Gene3D" id="2.40.50.100">
    <property type="match status" value="1"/>
</dbReference>
<sequence>MGAVIFHHVYKKYKGEVQPSVKDFHLDIADGEFLVLVGPSGCGKSTTLRMLAGLEELTDGDIYIDDRLINYVSPKNRDIAMVFQNYALYPNLSVYENMALGLKLRKIAKHEIELNVNRVARVLEISHLLEKRPHQLSGGQKQRVALGRAIVREPKVFLMDEPLSNLDAMLRAQTRAEIIRMHSQLKTTIVYVTHDQVEAMTMGTRIVVMKSGEIQQVAPPQQLYDSPVNQFVASFIGTPQMNFIKGKITHAEDVYYFETNRWKLMLPESYTPILQQSPYSLRNVVLGLRPEHMMLDGEQPVKREEWTVNAQVDMKELMGSDTFLYVDTGHGSQIVRAQAHTHVAAGDPVRVQLNMAKAHFFDVDTGNAIGQGGGPKCD</sequence>
<dbReference type="InterPro" id="IPR047641">
    <property type="entry name" value="ABC_transpr_MalK/UgpC-like"/>
</dbReference>
<comment type="caution">
    <text evidence="5">The sequence shown here is derived from an EMBL/GenBank/DDBJ whole genome shotgun (WGS) entry which is preliminary data.</text>
</comment>
<dbReference type="InterPro" id="IPR003439">
    <property type="entry name" value="ABC_transporter-like_ATP-bd"/>
</dbReference>
<name>A0ABS4J1E1_9BACL</name>
<evidence type="ECO:0000313" key="5">
    <source>
        <dbReference type="EMBL" id="MBP1993615.1"/>
    </source>
</evidence>
<dbReference type="InterPro" id="IPR003593">
    <property type="entry name" value="AAA+_ATPase"/>
</dbReference>
<dbReference type="SMART" id="SM00382">
    <property type="entry name" value="AAA"/>
    <property type="match status" value="1"/>
</dbReference>
<reference evidence="5 6" key="1">
    <citation type="submission" date="2021-03" db="EMBL/GenBank/DDBJ databases">
        <title>Genomic Encyclopedia of Type Strains, Phase IV (KMG-IV): sequencing the most valuable type-strain genomes for metagenomic binning, comparative biology and taxonomic classification.</title>
        <authorList>
            <person name="Goeker M."/>
        </authorList>
    </citation>
    <scope>NUCLEOTIDE SEQUENCE [LARGE SCALE GENOMIC DNA]</scope>
    <source>
        <strain evidence="5 6">DSM 26048</strain>
    </source>
</reference>
<evidence type="ECO:0000313" key="6">
    <source>
        <dbReference type="Proteomes" id="UP001519287"/>
    </source>
</evidence>
<dbReference type="Pfam" id="PF08402">
    <property type="entry name" value="TOBE_2"/>
    <property type="match status" value="1"/>
</dbReference>
<dbReference type="SUPFAM" id="SSF52540">
    <property type="entry name" value="P-loop containing nucleoside triphosphate hydrolases"/>
    <property type="match status" value="1"/>
</dbReference>
<proteinExistence type="predicted"/>
<dbReference type="NCBIfam" id="NF008653">
    <property type="entry name" value="PRK11650.1"/>
    <property type="match status" value="1"/>
</dbReference>
<keyword evidence="2" id="KW-0547">Nucleotide-binding</keyword>
<dbReference type="PANTHER" id="PTHR43875:SF1">
    <property type="entry name" value="OSMOPROTECTIVE COMPOUNDS UPTAKE ATP-BINDING PROTEIN GGTA"/>
    <property type="match status" value="1"/>
</dbReference>
<dbReference type="Proteomes" id="UP001519287">
    <property type="component" value="Unassembled WGS sequence"/>
</dbReference>
<keyword evidence="5" id="KW-0762">Sugar transport</keyword>
<dbReference type="InterPro" id="IPR012340">
    <property type="entry name" value="NA-bd_OB-fold"/>
</dbReference>
<dbReference type="SUPFAM" id="SSF50331">
    <property type="entry name" value="MOP-like"/>
    <property type="match status" value="1"/>
</dbReference>
<dbReference type="PANTHER" id="PTHR43875">
    <property type="entry name" value="MALTODEXTRIN IMPORT ATP-BINDING PROTEIN MSMX"/>
    <property type="match status" value="1"/>
</dbReference>
<accession>A0ABS4J1E1</accession>
<dbReference type="PROSITE" id="PS00211">
    <property type="entry name" value="ABC_TRANSPORTER_1"/>
    <property type="match status" value="1"/>
</dbReference>
<dbReference type="GO" id="GO:0005524">
    <property type="term" value="F:ATP binding"/>
    <property type="evidence" value="ECO:0007669"/>
    <property type="project" value="UniProtKB-KW"/>
</dbReference>
<dbReference type="Pfam" id="PF00005">
    <property type="entry name" value="ABC_tran"/>
    <property type="match status" value="1"/>
</dbReference>
<dbReference type="InterPro" id="IPR027417">
    <property type="entry name" value="P-loop_NTPase"/>
</dbReference>
<gene>
    <name evidence="5" type="ORF">J2Z66_005241</name>
</gene>
<dbReference type="Gene3D" id="3.40.50.300">
    <property type="entry name" value="P-loop containing nucleotide triphosphate hydrolases"/>
    <property type="match status" value="1"/>
</dbReference>
<evidence type="ECO:0000256" key="2">
    <source>
        <dbReference type="ARBA" id="ARBA00022741"/>
    </source>
</evidence>
<keyword evidence="1" id="KW-0813">Transport</keyword>
<dbReference type="CDD" id="cd03301">
    <property type="entry name" value="ABC_MalK_N"/>
    <property type="match status" value="1"/>
</dbReference>
<keyword evidence="3 5" id="KW-0067">ATP-binding</keyword>
<evidence type="ECO:0000256" key="3">
    <source>
        <dbReference type="ARBA" id="ARBA00022840"/>
    </source>
</evidence>
<dbReference type="InterPro" id="IPR008995">
    <property type="entry name" value="Mo/tungstate-bd_C_term_dom"/>
</dbReference>
<dbReference type="InterPro" id="IPR015855">
    <property type="entry name" value="ABC_transpr_MalK-like"/>
</dbReference>
<feature type="domain" description="ABC transporter" evidence="4">
    <location>
        <begin position="4"/>
        <end position="236"/>
    </location>
</feature>
<dbReference type="Gene3D" id="2.40.50.140">
    <property type="entry name" value="Nucleic acid-binding proteins"/>
    <property type="match status" value="1"/>
</dbReference>